<sequence>MRLIIKILIIIFAIFLGFIFNLFFYGFLILPIFVKTSWEVRVPNLIGLTPQEAKETLKKNGLKLDEKIIYEESSFPEGRIFKQKPEPNSKIKIGRYVKIIVSSGPKFIRIPEIYETDLEKSIQLLNQYDLKVAVESIYLPEKEGKIIGIEPEPNTKVRKGSLVKIYYATKEARIFPMPNLYGLEINSVQKILENYSLYIKEIRETESNEKIGTIVFQYPEEGTLVKPGDSIIIIISKGKE</sequence>
<dbReference type="SUPFAM" id="SSF54184">
    <property type="entry name" value="Penicillin-binding protein 2x (pbp-2x), c-terminal domain"/>
    <property type="match status" value="2"/>
</dbReference>
<keyword evidence="1" id="KW-1133">Transmembrane helix</keyword>
<dbReference type="Gene3D" id="3.30.10.20">
    <property type="match status" value="3"/>
</dbReference>
<dbReference type="CDD" id="cd06577">
    <property type="entry name" value="PASTA_pknB"/>
    <property type="match status" value="2"/>
</dbReference>
<dbReference type="SMART" id="SM00740">
    <property type="entry name" value="PASTA"/>
    <property type="match status" value="3"/>
</dbReference>
<dbReference type="PROSITE" id="PS51178">
    <property type="entry name" value="PASTA"/>
    <property type="match status" value="2"/>
</dbReference>
<gene>
    <name evidence="3" type="ORF">ENT60_00075</name>
</gene>
<evidence type="ECO:0000259" key="2">
    <source>
        <dbReference type="PROSITE" id="PS51178"/>
    </source>
</evidence>
<evidence type="ECO:0000313" key="3">
    <source>
        <dbReference type="EMBL" id="HGU46944.1"/>
    </source>
</evidence>
<feature type="domain" description="PASTA" evidence="2">
    <location>
        <begin position="171"/>
        <end position="237"/>
    </location>
</feature>
<proteinExistence type="predicted"/>
<keyword evidence="1" id="KW-0812">Transmembrane</keyword>
<accession>A0A7C4S0R4</accession>
<name>A0A7C4S0R4_UNCW3</name>
<protein>
    <submittedName>
        <fullName evidence="3">PASTA domain-containing protein</fullName>
    </submittedName>
</protein>
<dbReference type="EMBL" id="DSZH01000004">
    <property type="protein sequence ID" value="HGU46944.1"/>
    <property type="molecule type" value="Genomic_DNA"/>
</dbReference>
<keyword evidence="1" id="KW-0472">Membrane</keyword>
<comment type="caution">
    <text evidence="3">The sequence shown here is derived from an EMBL/GenBank/DDBJ whole genome shotgun (WGS) entry which is preliminary data.</text>
</comment>
<feature type="domain" description="PASTA" evidence="2">
    <location>
        <begin position="36"/>
        <end position="103"/>
    </location>
</feature>
<evidence type="ECO:0000256" key="1">
    <source>
        <dbReference type="SAM" id="Phobius"/>
    </source>
</evidence>
<reference evidence="3" key="1">
    <citation type="journal article" date="2020" name="mSystems">
        <title>Genome- and Community-Level Interaction Insights into Carbon Utilization and Element Cycling Functions of Hydrothermarchaeota in Hydrothermal Sediment.</title>
        <authorList>
            <person name="Zhou Z."/>
            <person name="Liu Y."/>
            <person name="Xu W."/>
            <person name="Pan J."/>
            <person name="Luo Z.H."/>
            <person name="Li M."/>
        </authorList>
    </citation>
    <scope>NUCLEOTIDE SEQUENCE [LARGE SCALE GENOMIC DNA]</scope>
    <source>
        <strain evidence="3">SpSt-594</strain>
    </source>
</reference>
<organism evidence="3">
    <name type="scientific">candidate division WOR-3 bacterium</name>
    <dbReference type="NCBI Taxonomy" id="2052148"/>
    <lineage>
        <taxon>Bacteria</taxon>
        <taxon>Bacteria division WOR-3</taxon>
    </lineage>
</organism>
<dbReference type="InterPro" id="IPR005543">
    <property type="entry name" value="PASTA_dom"/>
</dbReference>
<dbReference type="Pfam" id="PF03793">
    <property type="entry name" value="PASTA"/>
    <property type="match status" value="3"/>
</dbReference>
<dbReference type="AlphaFoldDB" id="A0A7C4S0R4"/>
<feature type="transmembrane region" description="Helical" evidence="1">
    <location>
        <begin position="7"/>
        <end position="34"/>
    </location>
</feature>